<dbReference type="InterPro" id="IPR007129">
    <property type="entry name" value="Ubiqinol_cyt_c_chaperone_CPB3"/>
</dbReference>
<sequence length="119" mass="13546">MLTELHVWMLMVRAMADADSGRAVRNSLVEALWQDVAQRVKKLGSEHSSVARQQVLELSEQFQASLVSYDEGLLSGDTVLASALWRRLFAMGYPDPYHLECMVRYIRKSVSTVYLHAMK</sequence>
<accession>A0ABD0XY66</accession>
<comment type="similarity">
    <text evidence="1">Belongs to the CBP3 family.</text>
</comment>
<dbReference type="AlphaFoldDB" id="A0ABD0XY66"/>
<dbReference type="PANTHER" id="PTHR12184">
    <property type="entry name" value="UBIQUINOL-CYTOCHROME C REDUCTASE COMPLEX ASSEMBLY FACTOR 1 FAMILY MEMBER"/>
    <property type="match status" value="1"/>
</dbReference>
<reference evidence="3 4" key="1">
    <citation type="submission" date="2024-07" db="EMBL/GenBank/DDBJ databases">
        <title>Chromosome-level genome assembly of the water stick insect Ranatra chinensis (Heteroptera: Nepidae).</title>
        <authorList>
            <person name="Liu X."/>
        </authorList>
    </citation>
    <scope>NUCLEOTIDE SEQUENCE [LARGE SCALE GENOMIC DNA]</scope>
    <source>
        <strain evidence="3">Cailab_2021Rc</strain>
        <tissue evidence="3">Muscle</tissue>
    </source>
</reference>
<evidence type="ECO:0000259" key="2">
    <source>
        <dbReference type="Pfam" id="PF03981"/>
    </source>
</evidence>
<dbReference type="PANTHER" id="PTHR12184:SF1">
    <property type="entry name" value="UBIQUINOL-CYTOCHROME-C REDUCTASE COMPLEX ASSEMBLY FACTOR 1"/>
    <property type="match status" value="1"/>
</dbReference>
<proteinExistence type="inferred from homology"/>
<gene>
    <name evidence="3" type="ORF">AAG570_006132</name>
</gene>
<evidence type="ECO:0000256" key="1">
    <source>
        <dbReference type="ARBA" id="ARBA00006407"/>
    </source>
</evidence>
<evidence type="ECO:0000313" key="3">
    <source>
        <dbReference type="EMBL" id="KAL1115842.1"/>
    </source>
</evidence>
<dbReference type="Pfam" id="PF03981">
    <property type="entry name" value="Ubiq_cyt_C_chap"/>
    <property type="match status" value="1"/>
</dbReference>
<keyword evidence="4" id="KW-1185">Reference proteome</keyword>
<protein>
    <recommendedName>
        <fullName evidence="2">Ubiquinol-cytochrome c chaperone domain-containing protein</fullName>
    </recommendedName>
</protein>
<dbReference type="EMBL" id="JBFDAA010000019">
    <property type="protein sequence ID" value="KAL1115842.1"/>
    <property type="molecule type" value="Genomic_DNA"/>
</dbReference>
<dbReference type="Proteomes" id="UP001558652">
    <property type="component" value="Unassembled WGS sequence"/>
</dbReference>
<feature type="domain" description="Ubiquinol-cytochrome c chaperone" evidence="2">
    <location>
        <begin position="2"/>
        <end position="112"/>
    </location>
</feature>
<name>A0ABD0XY66_9HEMI</name>
<comment type="caution">
    <text evidence="3">The sequence shown here is derived from an EMBL/GenBank/DDBJ whole genome shotgun (WGS) entry which is preliminary data.</text>
</comment>
<organism evidence="3 4">
    <name type="scientific">Ranatra chinensis</name>
    <dbReference type="NCBI Taxonomy" id="642074"/>
    <lineage>
        <taxon>Eukaryota</taxon>
        <taxon>Metazoa</taxon>
        <taxon>Ecdysozoa</taxon>
        <taxon>Arthropoda</taxon>
        <taxon>Hexapoda</taxon>
        <taxon>Insecta</taxon>
        <taxon>Pterygota</taxon>
        <taxon>Neoptera</taxon>
        <taxon>Paraneoptera</taxon>
        <taxon>Hemiptera</taxon>
        <taxon>Heteroptera</taxon>
        <taxon>Panheteroptera</taxon>
        <taxon>Nepomorpha</taxon>
        <taxon>Nepidae</taxon>
        <taxon>Ranatrinae</taxon>
        <taxon>Ranatra</taxon>
    </lineage>
</organism>
<dbReference type="InterPro" id="IPR021150">
    <property type="entry name" value="Ubiq_cyt_c_chap"/>
</dbReference>
<evidence type="ECO:0000313" key="4">
    <source>
        <dbReference type="Proteomes" id="UP001558652"/>
    </source>
</evidence>